<feature type="transmembrane region" description="Helical" evidence="7">
    <location>
        <begin position="31"/>
        <end position="51"/>
    </location>
</feature>
<organism evidence="10 11">
    <name type="scientific">Lacticaseibacillus zeae DSM 20178 = KCTC 3804</name>
    <dbReference type="NCBI Taxonomy" id="1423816"/>
    <lineage>
        <taxon>Bacteria</taxon>
        <taxon>Bacillati</taxon>
        <taxon>Bacillota</taxon>
        <taxon>Bacilli</taxon>
        <taxon>Lactobacillales</taxon>
        <taxon>Lactobacillaceae</taxon>
        <taxon>Lacticaseibacillus</taxon>
    </lineage>
</organism>
<proteinExistence type="predicted"/>
<evidence type="ECO:0000256" key="3">
    <source>
        <dbReference type="ARBA" id="ARBA00022741"/>
    </source>
</evidence>
<dbReference type="Gene3D" id="3.40.50.300">
    <property type="entry name" value="P-loop containing nucleotide triphosphate hydrolases"/>
    <property type="match status" value="1"/>
</dbReference>
<evidence type="ECO:0000259" key="8">
    <source>
        <dbReference type="PROSITE" id="PS50893"/>
    </source>
</evidence>
<evidence type="ECO:0000256" key="5">
    <source>
        <dbReference type="ARBA" id="ARBA00022989"/>
    </source>
</evidence>
<dbReference type="eggNOG" id="COG1132">
    <property type="taxonomic scope" value="Bacteria"/>
</dbReference>
<feature type="domain" description="ABC transmembrane type-1" evidence="9">
    <location>
        <begin position="34"/>
        <end position="333"/>
    </location>
</feature>
<feature type="domain" description="ABC transporter" evidence="8">
    <location>
        <begin position="367"/>
        <end position="603"/>
    </location>
</feature>
<keyword evidence="5 7" id="KW-1133">Transmembrane helix</keyword>
<dbReference type="InterPro" id="IPR036640">
    <property type="entry name" value="ABC1_TM_sf"/>
</dbReference>
<evidence type="ECO:0000256" key="1">
    <source>
        <dbReference type="ARBA" id="ARBA00004651"/>
    </source>
</evidence>
<evidence type="ECO:0000256" key="7">
    <source>
        <dbReference type="SAM" id="Phobius"/>
    </source>
</evidence>
<comment type="subcellular location">
    <subcellularLocation>
        <location evidence="1">Cell membrane</location>
        <topology evidence="1">Multi-pass membrane protein</topology>
    </subcellularLocation>
</comment>
<evidence type="ECO:0000256" key="2">
    <source>
        <dbReference type="ARBA" id="ARBA00022692"/>
    </source>
</evidence>
<dbReference type="GO" id="GO:0005886">
    <property type="term" value="C:plasma membrane"/>
    <property type="evidence" value="ECO:0007669"/>
    <property type="project" value="UniProtKB-SubCell"/>
</dbReference>
<keyword evidence="3" id="KW-0547">Nucleotide-binding</keyword>
<comment type="caution">
    <text evidence="10">The sequence shown here is derived from an EMBL/GenBank/DDBJ whole genome shotgun (WGS) entry which is preliminary data.</text>
</comment>
<dbReference type="InterPro" id="IPR027417">
    <property type="entry name" value="P-loop_NTPase"/>
</dbReference>
<feature type="transmembrane region" description="Helical" evidence="7">
    <location>
        <begin position="180"/>
        <end position="202"/>
    </location>
</feature>
<feature type="transmembrane region" description="Helical" evidence="7">
    <location>
        <begin position="71"/>
        <end position="89"/>
    </location>
</feature>
<dbReference type="InterPro" id="IPR003593">
    <property type="entry name" value="AAA+_ATPase"/>
</dbReference>
<dbReference type="Proteomes" id="UP000051984">
    <property type="component" value="Unassembled WGS sequence"/>
</dbReference>
<dbReference type="GO" id="GO:0005524">
    <property type="term" value="F:ATP binding"/>
    <property type="evidence" value="ECO:0007669"/>
    <property type="project" value="UniProtKB-KW"/>
</dbReference>
<accession>A0A0R1EUW2</accession>
<dbReference type="AlphaFoldDB" id="A0A0R1EUW2"/>
<sequence length="619" mass="69485">MLEVTAMKHRKTEIRHAVGTVRFIYRFGKSLFGLTLLISILNAVAPLIVILGNTQILNQILSNRPQSIIRIVLYFYSAAAMAYVGAAILQRFLDIASVRANERLKTAIYEAWEKVDFQQLETQGYFSKMMKSEASFRYSGGIPAFFTQFQNFIQSLVTIIAGLGLIGWIVMVGATQSGKLAIVIVMSLLLIMLGEYGLILIYQKLTHSNIKLFKYLMNLERKMNYFLMNIVNSYENIKAIKMWGLREPIQNRYRTTWKSEKSANHKLIINDSLSQIVTAIMASFATLVLFILVVFKIKEGLLPIGQLNTLFGSVVQMTSAVSVMIATWQQFLRFQNQMQYASDILPPEKPAASSGSATLPLQTKNVIEFVHVSFAYADGPEVLHDISLKLDLQGVTALVGVNGSGKSTLVKLLLGLYRPTKGKILFNGQDISKFTQADYFSLFKVVFQDYAIFDFSIAQNISASVDQDQRRLRDVMMSSGIAKWADRLQNQEKTAIGTYSQENFQPSGGQRQQIAVARAQYKHGIYQILDEPSAAMDPIKELRLFSKIKQVSQDTPSLFITHRIGAVTLANKIILMRDGRIDGIGTKSSLLRQSAYFRELWHSQADMYAFDAHLGAAGE</sequence>
<dbReference type="Pfam" id="PF00005">
    <property type="entry name" value="ABC_tran"/>
    <property type="match status" value="1"/>
</dbReference>
<feature type="transmembrane region" description="Helical" evidence="7">
    <location>
        <begin position="276"/>
        <end position="297"/>
    </location>
</feature>
<dbReference type="Gene3D" id="1.20.1560.10">
    <property type="entry name" value="ABC transporter type 1, transmembrane domain"/>
    <property type="match status" value="1"/>
</dbReference>
<evidence type="ECO:0000259" key="9">
    <source>
        <dbReference type="PROSITE" id="PS50929"/>
    </source>
</evidence>
<gene>
    <name evidence="10" type="ORF">FD51_GL001462</name>
</gene>
<keyword evidence="2 7" id="KW-0812">Transmembrane</keyword>
<evidence type="ECO:0000313" key="10">
    <source>
        <dbReference type="EMBL" id="KRK13260.1"/>
    </source>
</evidence>
<feature type="transmembrane region" description="Helical" evidence="7">
    <location>
        <begin position="152"/>
        <end position="174"/>
    </location>
</feature>
<evidence type="ECO:0000256" key="6">
    <source>
        <dbReference type="ARBA" id="ARBA00023136"/>
    </source>
</evidence>
<dbReference type="PATRIC" id="fig|1423816.3.peg.1526"/>
<reference evidence="10 11" key="1">
    <citation type="journal article" date="2015" name="Genome Announc.">
        <title>Expanding the biotechnology potential of lactobacilli through comparative genomics of 213 strains and associated genera.</title>
        <authorList>
            <person name="Sun Z."/>
            <person name="Harris H.M."/>
            <person name="McCann A."/>
            <person name="Guo C."/>
            <person name="Argimon S."/>
            <person name="Zhang W."/>
            <person name="Yang X."/>
            <person name="Jeffery I.B."/>
            <person name="Cooney J.C."/>
            <person name="Kagawa T.F."/>
            <person name="Liu W."/>
            <person name="Song Y."/>
            <person name="Salvetti E."/>
            <person name="Wrobel A."/>
            <person name="Rasinkangas P."/>
            <person name="Parkhill J."/>
            <person name="Rea M.C."/>
            <person name="O'Sullivan O."/>
            <person name="Ritari J."/>
            <person name="Douillard F.P."/>
            <person name="Paul Ross R."/>
            <person name="Yang R."/>
            <person name="Briner A.E."/>
            <person name="Felis G.E."/>
            <person name="de Vos W.M."/>
            <person name="Barrangou R."/>
            <person name="Klaenhammer T.R."/>
            <person name="Caufield P.W."/>
            <person name="Cui Y."/>
            <person name="Zhang H."/>
            <person name="O'Toole P.W."/>
        </authorList>
    </citation>
    <scope>NUCLEOTIDE SEQUENCE [LARGE SCALE GENOMIC DNA]</scope>
    <source>
        <strain evidence="10 11">DSM 20178</strain>
    </source>
</reference>
<dbReference type="InterPro" id="IPR011527">
    <property type="entry name" value="ABC1_TM_dom"/>
</dbReference>
<dbReference type="PROSITE" id="PS50893">
    <property type="entry name" value="ABC_TRANSPORTER_2"/>
    <property type="match status" value="1"/>
</dbReference>
<dbReference type="GO" id="GO:0140359">
    <property type="term" value="F:ABC-type transporter activity"/>
    <property type="evidence" value="ECO:0007669"/>
    <property type="project" value="InterPro"/>
</dbReference>
<dbReference type="SUPFAM" id="SSF90123">
    <property type="entry name" value="ABC transporter transmembrane region"/>
    <property type="match status" value="1"/>
</dbReference>
<keyword evidence="6 7" id="KW-0472">Membrane</keyword>
<dbReference type="PANTHER" id="PTHR24221:SF654">
    <property type="entry name" value="ATP-BINDING CASSETTE SUB-FAMILY B MEMBER 6"/>
    <property type="match status" value="1"/>
</dbReference>
<dbReference type="SMART" id="SM00382">
    <property type="entry name" value="AAA"/>
    <property type="match status" value="1"/>
</dbReference>
<dbReference type="CDD" id="cd03228">
    <property type="entry name" value="ABCC_MRP_Like"/>
    <property type="match status" value="1"/>
</dbReference>
<name>A0A0R1EUW2_LACZE</name>
<dbReference type="GO" id="GO:0034040">
    <property type="term" value="F:ATPase-coupled lipid transmembrane transporter activity"/>
    <property type="evidence" value="ECO:0007669"/>
    <property type="project" value="TreeGrafter"/>
</dbReference>
<keyword evidence="4 10" id="KW-0067">ATP-binding</keyword>
<dbReference type="PROSITE" id="PS50929">
    <property type="entry name" value="ABC_TM1F"/>
    <property type="match status" value="1"/>
</dbReference>
<dbReference type="EMBL" id="AZCT01000002">
    <property type="protein sequence ID" value="KRK13260.1"/>
    <property type="molecule type" value="Genomic_DNA"/>
</dbReference>
<dbReference type="InterPro" id="IPR039421">
    <property type="entry name" value="Type_1_exporter"/>
</dbReference>
<dbReference type="GO" id="GO:0016887">
    <property type="term" value="F:ATP hydrolysis activity"/>
    <property type="evidence" value="ECO:0007669"/>
    <property type="project" value="InterPro"/>
</dbReference>
<dbReference type="InterPro" id="IPR003439">
    <property type="entry name" value="ABC_transporter-like_ATP-bd"/>
</dbReference>
<protein>
    <submittedName>
        <fullName evidence="10">ABC transporter ATP-binding protein permease</fullName>
    </submittedName>
</protein>
<dbReference type="SUPFAM" id="SSF52540">
    <property type="entry name" value="P-loop containing nucleoside triphosphate hydrolases"/>
    <property type="match status" value="1"/>
</dbReference>
<dbReference type="PANTHER" id="PTHR24221">
    <property type="entry name" value="ATP-BINDING CASSETTE SUB-FAMILY B"/>
    <property type="match status" value="1"/>
</dbReference>
<dbReference type="Pfam" id="PF00664">
    <property type="entry name" value="ABC_membrane"/>
    <property type="match status" value="1"/>
</dbReference>
<evidence type="ECO:0000256" key="4">
    <source>
        <dbReference type="ARBA" id="ARBA00022840"/>
    </source>
</evidence>
<evidence type="ECO:0000313" key="11">
    <source>
        <dbReference type="Proteomes" id="UP000051984"/>
    </source>
</evidence>